<dbReference type="UniPathway" id="UPA00282"/>
<evidence type="ECO:0000256" key="5">
    <source>
        <dbReference type="ARBA" id="ARBA00022516"/>
    </source>
</evidence>
<proteinExistence type="inferred from homology"/>
<keyword evidence="6 13" id="KW-0808">Transferase</keyword>
<dbReference type="EMBL" id="CP002209">
    <property type="protein sequence ID" value="ADN74959.1"/>
    <property type="molecule type" value="Genomic_DNA"/>
</dbReference>
<dbReference type="GO" id="GO:0071731">
    <property type="term" value="P:response to nitric oxide"/>
    <property type="evidence" value="ECO:0007669"/>
    <property type="project" value="TreeGrafter"/>
</dbReference>
<dbReference type="Pfam" id="PF06974">
    <property type="entry name" value="WS_DGAT_C"/>
    <property type="match status" value="1"/>
</dbReference>
<dbReference type="RefSeq" id="WP_013344265.1">
    <property type="nucleotide sequence ID" value="NC_014541.1"/>
</dbReference>
<comment type="catalytic activity">
    <reaction evidence="10">
        <text>an acyl-CoA + a 1,2-diacyl-sn-glycerol = a triacyl-sn-glycerol + CoA</text>
        <dbReference type="Rhea" id="RHEA:10868"/>
        <dbReference type="ChEBI" id="CHEBI:17815"/>
        <dbReference type="ChEBI" id="CHEBI:57287"/>
        <dbReference type="ChEBI" id="CHEBI:58342"/>
        <dbReference type="ChEBI" id="CHEBI:64615"/>
        <dbReference type="EC" id="2.3.1.20"/>
    </reaction>
</comment>
<comment type="pathway">
    <text evidence="2">Lipid metabolism.</text>
</comment>
<evidence type="ECO:0000256" key="4">
    <source>
        <dbReference type="ARBA" id="ARBA00013244"/>
    </source>
</evidence>
<dbReference type="SUPFAM" id="SSF52777">
    <property type="entry name" value="CoA-dependent acyltransferases"/>
    <property type="match status" value="1"/>
</dbReference>
<reference evidence="13 14" key="1">
    <citation type="journal article" date="2010" name="Stand. Genomic Sci.">
        <title>Complete genome sequence of Ferrimonas balearica type strain (PAT).</title>
        <authorList>
            <person name="Nolan M."/>
            <person name="Sikorski J."/>
            <person name="Davenport K."/>
            <person name="Lucas S."/>
            <person name="Glavina Del Rio T."/>
            <person name="Tice H."/>
            <person name="Cheng J."/>
            <person name="Goodwin L."/>
            <person name="Pitluck S."/>
            <person name="Liolios K."/>
            <person name="Ivanova N."/>
            <person name="Mavromatis K."/>
            <person name="Ovchinnikova G."/>
            <person name="Pati A."/>
            <person name="Chen A."/>
            <person name="Palaniappan K."/>
            <person name="Land M."/>
            <person name="Hauser L."/>
            <person name="Chang Y."/>
            <person name="Jeffries C."/>
            <person name="Tapia R."/>
            <person name="Brettin T."/>
            <person name="Detter J."/>
            <person name="Han C."/>
            <person name="Yasawong M."/>
            <person name="Rohde M."/>
            <person name="Tindall B."/>
            <person name="Goker M."/>
            <person name="Woyke T."/>
            <person name="Bristow J."/>
            <person name="Eisen J."/>
            <person name="Markowitz V."/>
            <person name="Hugenholtz P."/>
            <person name="Kyrpides N."/>
            <person name="Klenk H."/>
            <person name="Lapidus A."/>
        </authorList>
    </citation>
    <scope>NUCLEOTIDE SEQUENCE [LARGE SCALE GENOMIC DNA]</scope>
    <source>
        <strain evidence="14">DSM 9799 / CCM 4581 / KCTC 23876 / PAT</strain>
    </source>
</reference>
<accession>E1SRZ0</accession>
<keyword evidence="7" id="KW-0319">Glycerol metabolism</keyword>
<dbReference type="GO" id="GO:0006071">
    <property type="term" value="P:glycerol metabolic process"/>
    <property type="evidence" value="ECO:0007669"/>
    <property type="project" value="UniProtKB-KW"/>
</dbReference>
<gene>
    <name evidence="13" type="ordered locus">Fbal_0748</name>
</gene>
<evidence type="ECO:0000256" key="2">
    <source>
        <dbReference type="ARBA" id="ARBA00005189"/>
    </source>
</evidence>
<dbReference type="GO" id="GO:0051701">
    <property type="term" value="P:biological process involved in interaction with host"/>
    <property type="evidence" value="ECO:0007669"/>
    <property type="project" value="TreeGrafter"/>
</dbReference>
<evidence type="ECO:0000256" key="7">
    <source>
        <dbReference type="ARBA" id="ARBA00022798"/>
    </source>
</evidence>
<dbReference type="InterPro" id="IPR004255">
    <property type="entry name" value="O-acyltransferase_WSD1_N"/>
</dbReference>
<comment type="pathway">
    <text evidence="1">Glycerolipid metabolism; triacylglycerol biosynthesis.</text>
</comment>
<dbReference type="Pfam" id="PF03007">
    <property type="entry name" value="WS_DGAT_cat"/>
    <property type="match status" value="1"/>
</dbReference>
<evidence type="ECO:0000256" key="3">
    <source>
        <dbReference type="ARBA" id="ARBA00009587"/>
    </source>
</evidence>
<dbReference type="HOGENOM" id="CLU_024186_4_1_6"/>
<feature type="domain" description="O-acyltransferase WSD1 C-terminal" evidence="12">
    <location>
        <begin position="310"/>
        <end position="454"/>
    </location>
</feature>
<comment type="similarity">
    <text evidence="3">Belongs to the long-chain O-acyltransferase family.</text>
</comment>
<dbReference type="STRING" id="550540.Fbal_0748"/>
<dbReference type="AlphaFoldDB" id="E1SRZ0"/>
<feature type="domain" description="O-acyltransferase WSD1-like N-terminal" evidence="11">
    <location>
        <begin position="4"/>
        <end position="268"/>
    </location>
</feature>
<evidence type="ECO:0000256" key="9">
    <source>
        <dbReference type="ARBA" id="ARBA00023315"/>
    </source>
</evidence>
<organism evidence="13 14">
    <name type="scientific">Ferrimonas balearica (strain DSM 9799 / CCM 4581 / KCTC 23876 / PAT)</name>
    <dbReference type="NCBI Taxonomy" id="550540"/>
    <lineage>
        <taxon>Bacteria</taxon>
        <taxon>Pseudomonadati</taxon>
        <taxon>Pseudomonadota</taxon>
        <taxon>Gammaproteobacteria</taxon>
        <taxon>Alteromonadales</taxon>
        <taxon>Ferrimonadaceae</taxon>
        <taxon>Ferrimonas</taxon>
    </lineage>
</organism>
<dbReference type="OrthoDB" id="9810950at2"/>
<dbReference type="GO" id="GO:0019432">
    <property type="term" value="P:triglyceride biosynthetic process"/>
    <property type="evidence" value="ECO:0007669"/>
    <property type="project" value="UniProtKB-UniPathway"/>
</dbReference>
<name>E1SRZ0_FERBD</name>
<evidence type="ECO:0000259" key="11">
    <source>
        <dbReference type="Pfam" id="PF03007"/>
    </source>
</evidence>
<dbReference type="InterPro" id="IPR014292">
    <property type="entry name" value="Acyl_transf_WS/DGAT"/>
</dbReference>
<evidence type="ECO:0000313" key="14">
    <source>
        <dbReference type="Proteomes" id="UP000006683"/>
    </source>
</evidence>
<evidence type="ECO:0000256" key="8">
    <source>
        <dbReference type="ARBA" id="ARBA00023098"/>
    </source>
</evidence>
<dbReference type="EC" id="2.3.1.20" evidence="4"/>
<dbReference type="KEGG" id="fbl:Fbal_0748"/>
<protein>
    <recommendedName>
        <fullName evidence="4">diacylglycerol O-acyltransferase</fullName>
        <ecNumber evidence="4">2.3.1.20</ecNumber>
    </recommendedName>
</protein>
<keyword evidence="14" id="KW-1185">Reference proteome</keyword>
<dbReference type="eggNOG" id="COG1020">
    <property type="taxonomic scope" value="Bacteria"/>
</dbReference>
<dbReference type="InterPro" id="IPR009721">
    <property type="entry name" value="O-acyltransferase_WSD1_C"/>
</dbReference>
<dbReference type="NCBIfam" id="TIGR02946">
    <property type="entry name" value="acyl_WS_DGAT"/>
    <property type="match status" value="1"/>
</dbReference>
<dbReference type="GeneID" id="67180989"/>
<evidence type="ECO:0000313" key="13">
    <source>
        <dbReference type="EMBL" id="ADN74959.1"/>
    </source>
</evidence>
<dbReference type="GO" id="GO:0001666">
    <property type="term" value="P:response to hypoxia"/>
    <property type="evidence" value="ECO:0007669"/>
    <property type="project" value="TreeGrafter"/>
</dbReference>
<evidence type="ECO:0000256" key="10">
    <source>
        <dbReference type="ARBA" id="ARBA00048109"/>
    </source>
</evidence>
<dbReference type="PANTHER" id="PTHR31650:SF1">
    <property type="entry name" value="WAX ESTER SYNTHASE_DIACYLGLYCEROL ACYLTRANSFERASE 4-RELATED"/>
    <property type="match status" value="1"/>
</dbReference>
<keyword evidence="8" id="KW-0443">Lipid metabolism</keyword>
<keyword evidence="5" id="KW-0444">Lipid biosynthesis</keyword>
<dbReference type="PANTHER" id="PTHR31650">
    <property type="entry name" value="O-ACYLTRANSFERASE (WSD1-LIKE) FAMILY PROTEIN"/>
    <property type="match status" value="1"/>
</dbReference>
<sequence>MANLSLLDLGFVLFESDATPLHISGLVMLTPPAGETEGFGRRLVEELWDSDPPQPPFDQVLDLAFTRWPRWQSAGTVDLGYHVRHSQLPEPGSPHQLLELISRIHSYRLDRSRPLWELWVIDGLDSGEVALVVKVHHALADGVRASKLFARSCTLRPDEPTKPFWVGSAETDATARAERASLLACLLGSRGLIKRQIGASIGLAKLAGKLALNSLNLQPTRLKVPFTAPRTPFNISPDRARTVALASLPLRRFSRIAKLTGTTANDVMLTVCDMALHRYLQVHNWSSRKPMVALMPINLRREGETPVACNKISLGLVELGHSDDPPLQRLGNIRDGTMGVKQEALELSGDAYYQYSIIVNGLALTAGRLGLHHYLPPATNMLISNVPGPTQPLYFKGAQVTQMYPLSLLLPGQTLNITLLSYAGEIHFGLVCCRRSLPGFDAIADYLHESLVELEQATLEAVTEVVMRQAG</sequence>
<dbReference type="GO" id="GO:0004144">
    <property type="term" value="F:diacylglycerol O-acyltransferase activity"/>
    <property type="evidence" value="ECO:0007669"/>
    <property type="project" value="UniProtKB-EC"/>
</dbReference>
<dbReference type="GO" id="GO:0005886">
    <property type="term" value="C:plasma membrane"/>
    <property type="evidence" value="ECO:0007669"/>
    <property type="project" value="TreeGrafter"/>
</dbReference>
<evidence type="ECO:0000256" key="6">
    <source>
        <dbReference type="ARBA" id="ARBA00022679"/>
    </source>
</evidence>
<keyword evidence="9 13" id="KW-0012">Acyltransferase</keyword>
<dbReference type="Proteomes" id="UP000006683">
    <property type="component" value="Chromosome"/>
</dbReference>
<dbReference type="InterPro" id="IPR045034">
    <property type="entry name" value="O-acyltransferase_WSD1-like"/>
</dbReference>
<evidence type="ECO:0000259" key="12">
    <source>
        <dbReference type="Pfam" id="PF06974"/>
    </source>
</evidence>
<evidence type="ECO:0000256" key="1">
    <source>
        <dbReference type="ARBA" id="ARBA00004771"/>
    </source>
</evidence>